<dbReference type="KEGG" id="spzr:G5C33_10005"/>
<evidence type="ECO:0000313" key="2">
    <source>
        <dbReference type="Proteomes" id="UP000501568"/>
    </source>
</evidence>
<reference evidence="1 2" key="1">
    <citation type="submission" date="2020-02" db="EMBL/GenBank/DDBJ databases">
        <authorList>
            <person name="Zheng R.K."/>
            <person name="Sun C.M."/>
        </authorList>
    </citation>
    <scope>NUCLEOTIDE SEQUENCE [LARGE SCALE GENOMIC DNA]</scope>
    <source>
        <strain evidence="2">zrk23</strain>
    </source>
</reference>
<sequence length="63" mass="6970">MTEVQILPPLQHHVSMPPASTEAAILNAVVRAHPHCGNQLEAAVRMALRLGWAARHHWEGMET</sequence>
<evidence type="ECO:0000313" key="1">
    <source>
        <dbReference type="EMBL" id="QIG80079.1"/>
    </source>
</evidence>
<organism evidence="1 2">
    <name type="scientific">Stakelama tenebrarum</name>
    <dbReference type="NCBI Taxonomy" id="2711215"/>
    <lineage>
        <taxon>Bacteria</taxon>
        <taxon>Pseudomonadati</taxon>
        <taxon>Pseudomonadota</taxon>
        <taxon>Alphaproteobacteria</taxon>
        <taxon>Sphingomonadales</taxon>
        <taxon>Sphingomonadaceae</taxon>
        <taxon>Stakelama</taxon>
    </lineage>
</organism>
<gene>
    <name evidence="1" type="ORF">G5C33_10005</name>
</gene>
<dbReference type="EMBL" id="CP049109">
    <property type="protein sequence ID" value="QIG80079.1"/>
    <property type="molecule type" value="Genomic_DNA"/>
</dbReference>
<proteinExistence type="predicted"/>
<protein>
    <submittedName>
        <fullName evidence="1">Uncharacterized protein</fullName>
    </submittedName>
</protein>
<dbReference type="Proteomes" id="UP000501568">
    <property type="component" value="Chromosome"/>
</dbReference>
<keyword evidence="2" id="KW-1185">Reference proteome</keyword>
<dbReference type="AlphaFoldDB" id="A0A6G6Y5A5"/>
<accession>A0A6G6Y5A5</accession>
<dbReference type="RefSeq" id="WP_165327082.1">
    <property type="nucleotide sequence ID" value="NZ_CP049109.1"/>
</dbReference>
<name>A0A6G6Y5A5_9SPHN</name>